<gene>
    <name evidence="5" type="ORF">KUDE01_022544</name>
</gene>
<feature type="coiled-coil region" evidence="2">
    <location>
        <begin position="662"/>
        <end position="689"/>
    </location>
</feature>
<dbReference type="Proteomes" id="UP001228049">
    <property type="component" value="Unassembled WGS sequence"/>
</dbReference>
<protein>
    <submittedName>
        <fullName evidence="5">Golgin subfamily A member 2</fullName>
    </submittedName>
</protein>
<feature type="region of interest" description="Disordered" evidence="3">
    <location>
        <begin position="124"/>
        <end position="144"/>
    </location>
</feature>
<evidence type="ECO:0000256" key="1">
    <source>
        <dbReference type="ARBA" id="ARBA00023054"/>
    </source>
</evidence>
<dbReference type="Pfam" id="PF15070">
    <property type="entry name" value="GOLGA2L5"/>
    <property type="match status" value="1"/>
</dbReference>
<feature type="coiled-coil region" evidence="2">
    <location>
        <begin position="874"/>
        <end position="915"/>
    </location>
</feature>
<comment type="caution">
    <text evidence="5">The sequence shown here is derived from an EMBL/GenBank/DDBJ whole genome shotgun (WGS) entry which is preliminary data.</text>
</comment>
<dbReference type="InterPro" id="IPR043937">
    <property type="entry name" value="GOLGA_C"/>
</dbReference>
<feature type="domain" description="Golgin subfamily A conserved" evidence="4">
    <location>
        <begin position="367"/>
        <end position="983"/>
    </location>
</feature>
<evidence type="ECO:0000256" key="3">
    <source>
        <dbReference type="SAM" id="MobiDB-lite"/>
    </source>
</evidence>
<dbReference type="PANTHER" id="PTHR10881:SF46">
    <property type="entry name" value="GOLGIN SUBFAMILY A MEMBER 2"/>
    <property type="match status" value="1"/>
</dbReference>
<dbReference type="GO" id="GO:0000137">
    <property type="term" value="C:Golgi cis cisterna"/>
    <property type="evidence" value="ECO:0007669"/>
    <property type="project" value="TreeGrafter"/>
</dbReference>
<feature type="compositionally biased region" description="Low complexity" evidence="3">
    <location>
        <begin position="66"/>
        <end position="75"/>
    </location>
</feature>
<dbReference type="Pfam" id="PF19046">
    <property type="entry name" value="GM130_C"/>
    <property type="match status" value="1"/>
</dbReference>
<evidence type="ECO:0000256" key="2">
    <source>
        <dbReference type="SAM" id="Coils"/>
    </source>
</evidence>
<dbReference type="InterPro" id="IPR043976">
    <property type="entry name" value="GOLGA_cons_dom"/>
</dbReference>
<feature type="compositionally biased region" description="Polar residues" evidence="3">
    <location>
        <begin position="22"/>
        <end position="34"/>
    </location>
</feature>
<dbReference type="InterPro" id="IPR024858">
    <property type="entry name" value="GOLGA"/>
</dbReference>
<evidence type="ECO:0000313" key="5">
    <source>
        <dbReference type="EMBL" id="KAK1884223.1"/>
    </source>
</evidence>
<feature type="coiled-coil region" evidence="2">
    <location>
        <begin position="230"/>
        <end position="292"/>
    </location>
</feature>
<evidence type="ECO:0000313" key="6">
    <source>
        <dbReference type="Proteomes" id="UP001228049"/>
    </source>
</evidence>
<dbReference type="EMBL" id="JASDAP010000022">
    <property type="protein sequence ID" value="KAK1884223.1"/>
    <property type="molecule type" value="Genomic_DNA"/>
</dbReference>
<keyword evidence="1 2" id="KW-0175">Coiled coil</keyword>
<name>A0AAD9EWP0_DISEL</name>
<feature type="region of interest" description="Disordered" evidence="3">
    <location>
        <begin position="1028"/>
        <end position="1059"/>
    </location>
</feature>
<reference evidence="5" key="1">
    <citation type="submission" date="2023-04" db="EMBL/GenBank/DDBJ databases">
        <title>Chromosome-level genome of Chaenocephalus aceratus.</title>
        <authorList>
            <person name="Park H."/>
        </authorList>
    </citation>
    <scope>NUCLEOTIDE SEQUENCE</scope>
    <source>
        <strain evidence="5">DE</strain>
        <tissue evidence="5">Muscle</tissue>
    </source>
</reference>
<feature type="coiled-coil region" evidence="2">
    <location>
        <begin position="944"/>
        <end position="971"/>
    </location>
</feature>
<feature type="region of interest" description="Disordered" evidence="3">
    <location>
        <begin position="439"/>
        <end position="458"/>
    </location>
</feature>
<proteinExistence type="predicted"/>
<feature type="compositionally biased region" description="Polar residues" evidence="3">
    <location>
        <begin position="79"/>
        <end position="96"/>
    </location>
</feature>
<sequence length="1108" mass="126572">MADQSRQIKLAAAKKKLKEFQQKSSPTSRNSPDNTFADVESVGSPVPQLLEDPKAEPDRGSPVPNPASANTPTNPESVGHNTDLQDYTDTNGNGSLTEEKRPLSSTESLRQLSQQLNGLVSGSSAAYVNGESPPAMGERELEDRNQELSAALESSNLTNSQLNTKLDQLAQQSQVLSEQLQKERKEFDQKSSKEQGAMREQLQVHIQTIGILVSEKSELQTALQYTQHAARQKAAEAEDLNNRLQGTKQRVSELERTLSSVSTQQKQFEKQNKEFEKERDSLRLEVFRLNNLSEESKQQGSELSEQIKLRTQENGAMRLELEDLRKRLEIADLMLQQCSSQSDPSNATQQVQLLLGEKQQLEAHNHQLMESISQLQTERDCYAEQIQEEGRVWKDKTEQLLTQVSLVAEERDRNINRVQELEASITELQHAAALLSQEREAQDNAAPQSSGPSESEVALQEALNALHQEKDALTAQYQAQLRDNEQLSRMCTEQETRLGELERQLESQVQEDGDRRRMLEDVQSDKATISRALTQNRTLKDQLAELQNGFVKLTNENMELTDAIQTEQHVKKELARRMGELQEELHNFKEQLELKSQDTQGLMEQRDQVAAQLQQYCAGYQTLVSEREQIHHQYLKQIQLMDRLQHDESQGRMHLEISQNQLKQAQDYLDLLVKDNEQLKAEVKDLLNSSALGSARDQVPKVVVHYMNVEGRWVESQSMQESPEQSTSIVIPEDFESKKDMEEFIRGALTRVEAERDEARRQLEEEHRHHMAARHQASMALSLEQQHHSHTDVHDHDHHHDHEHDHEHHHDHDHDHDHHQDHDHDHPHDHDHDHDHNHDHEHDHHHEHDPSQDPHSHCEHGHEHSEGGVPVEVHQDLQAAMEKLQQRFTSLIREKADLKDRVEELEHRCIQLSGETDTIGEYIALYQSQRAIMKQKHQEKEHYISMLAQDKEEMKAKLAELQDLVMRLVSERNDWYSRYTAAVAGAGSVNPDLLPVGEDHTHQEHQPHSHTHLNADSEAEAMEVIPLSEPTPGLEAPSSQAQSSGTSQTDSKSLGPKEDGTAQQIMQLLQEIQNPQGALRSPPFLGENPCIPFFYRPDEQDEVKILVV</sequence>
<dbReference type="AlphaFoldDB" id="A0AAD9EWP0"/>
<feature type="compositionally biased region" description="Low complexity" evidence="3">
    <location>
        <begin position="1038"/>
        <end position="1051"/>
    </location>
</feature>
<dbReference type="GO" id="GO:0007030">
    <property type="term" value="P:Golgi organization"/>
    <property type="evidence" value="ECO:0007669"/>
    <property type="project" value="TreeGrafter"/>
</dbReference>
<accession>A0AAD9EWP0</accession>
<feature type="compositionally biased region" description="Basic and acidic residues" evidence="3">
    <location>
        <begin position="756"/>
        <end position="768"/>
    </location>
</feature>
<dbReference type="PANTHER" id="PTHR10881">
    <property type="entry name" value="GOLGIN SUBFAMILY A MEMBER-RELATED"/>
    <property type="match status" value="1"/>
</dbReference>
<feature type="coiled-coil region" evidence="2">
    <location>
        <begin position="321"/>
        <end position="378"/>
    </location>
</feature>
<dbReference type="GO" id="GO:0005801">
    <property type="term" value="C:cis-Golgi network"/>
    <property type="evidence" value="ECO:0007669"/>
    <property type="project" value="InterPro"/>
</dbReference>
<keyword evidence="6" id="KW-1185">Reference proteome</keyword>
<organism evidence="5 6">
    <name type="scientific">Dissostichus eleginoides</name>
    <name type="common">Patagonian toothfish</name>
    <name type="synonym">Dissostichus amissus</name>
    <dbReference type="NCBI Taxonomy" id="100907"/>
    <lineage>
        <taxon>Eukaryota</taxon>
        <taxon>Metazoa</taxon>
        <taxon>Chordata</taxon>
        <taxon>Craniata</taxon>
        <taxon>Vertebrata</taxon>
        <taxon>Euteleostomi</taxon>
        <taxon>Actinopterygii</taxon>
        <taxon>Neopterygii</taxon>
        <taxon>Teleostei</taxon>
        <taxon>Neoteleostei</taxon>
        <taxon>Acanthomorphata</taxon>
        <taxon>Eupercaria</taxon>
        <taxon>Perciformes</taxon>
        <taxon>Notothenioidei</taxon>
        <taxon>Nototheniidae</taxon>
        <taxon>Dissostichus</taxon>
    </lineage>
</organism>
<feature type="region of interest" description="Disordered" evidence="3">
    <location>
        <begin position="990"/>
        <end position="1012"/>
    </location>
</feature>
<feature type="region of interest" description="Disordered" evidence="3">
    <location>
        <begin position="1"/>
        <end position="110"/>
    </location>
</feature>
<evidence type="ECO:0000259" key="4">
    <source>
        <dbReference type="Pfam" id="PF15070"/>
    </source>
</evidence>
<feature type="compositionally biased region" description="Basic and acidic residues" evidence="3">
    <location>
        <begin position="785"/>
        <end position="866"/>
    </location>
</feature>
<dbReference type="GO" id="GO:0032580">
    <property type="term" value="C:Golgi cisterna membrane"/>
    <property type="evidence" value="ECO:0007669"/>
    <property type="project" value="TreeGrafter"/>
</dbReference>
<feature type="region of interest" description="Disordered" evidence="3">
    <location>
        <begin position="756"/>
        <end position="867"/>
    </location>
</feature>
<feature type="compositionally biased region" description="Basic and acidic residues" evidence="3">
    <location>
        <begin position="997"/>
        <end position="1007"/>
    </location>
</feature>